<keyword evidence="1" id="KW-0732">Signal</keyword>
<protein>
    <submittedName>
        <fullName evidence="2">Uncharacterized protein</fullName>
    </submittedName>
</protein>
<accession>A0AA36HC30</accession>
<gene>
    <name evidence="2" type="ORF">CYNAS_LOCUS19584</name>
</gene>
<feature type="chain" id="PRO_5041267255" evidence="1">
    <location>
        <begin position="19"/>
        <end position="95"/>
    </location>
</feature>
<evidence type="ECO:0000313" key="2">
    <source>
        <dbReference type="EMBL" id="CAJ0607601.1"/>
    </source>
</evidence>
<proteinExistence type="predicted"/>
<dbReference type="AlphaFoldDB" id="A0AA36HC30"/>
<feature type="signal peptide" evidence="1">
    <location>
        <begin position="1"/>
        <end position="18"/>
    </location>
</feature>
<comment type="caution">
    <text evidence="2">The sequence shown here is derived from an EMBL/GenBank/DDBJ whole genome shotgun (WGS) entry which is preliminary data.</text>
</comment>
<keyword evidence="3" id="KW-1185">Reference proteome</keyword>
<reference evidence="2" key="1">
    <citation type="submission" date="2023-07" db="EMBL/GenBank/DDBJ databases">
        <authorList>
            <consortium name="CYATHOMIX"/>
        </authorList>
    </citation>
    <scope>NUCLEOTIDE SEQUENCE</scope>
    <source>
        <strain evidence="2">N/A</strain>
    </source>
</reference>
<dbReference type="Proteomes" id="UP001176961">
    <property type="component" value="Unassembled WGS sequence"/>
</dbReference>
<sequence>MRVLLTLLLFSIFAFSTCNEEEQVYCDEMCPYFKKLHPDEKISYKEIKKECKKGIKEIEKSCAALLKLDKKEVKEGKKVYEKLTWNQACSKFCKV</sequence>
<organism evidence="2 3">
    <name type="scientific">Cylicocyclus nassatus</name>
    <name type="common">Nematode worm</name>
    <dbReference type="NCBI Taxonomy" id="53992"/>
    <lineage>
        <taxon>Eukaryota</taxon>
        <taxon>Metazoa</taxon>
        <taxon>Ecdysozoa</taxon>
        <taxon>Nematoda</taxon>
        <taxon>Chromadorea</taxon>
        <taxon>Rhabditida</taxon>
        <taxon>Rhabditina</taxon>
        <taxon>Rhabditomorpha</taxon>
        <taxon>Strongyloidea</taxon>
        <taxon>Strongylidae</taxon>
        <taxon>Cylicocyclus</taxon>
    </lineage>
</organism>
<dbReference type="EMBL" id="CATQJL010000316">
    <property type="protein sequence ID" value="CAJ0607601.1"/>
    <property type="molecule type" value="Genomic_DNA"/>
</dbReference>
<name>A0AA36HC30_CYLNA</name>
<evidence type="ECO:0000256" key="1">
    <source>
        <dbReference type="SAM" id="SignalP"/>
    </source>
</evidence>
<evidence type="ECO:0000313" key="3">
    <source>
        <dbReference type="Proteomes" id="UP001176961"/>
    </source>
</evidence>